<evidence type="ECO:0000313" key="3">
    <source>
        <dbReference type="Proteomes" id="UP001596083"/>
    </source>
</evidence>
<evidence type="ECO:0000259" key="1">
    <source>
        <dbReference type="Pfam" id="PF01764"/>
    </source>
</evidence>
<reference evidence="3" key="1">
    <citation type="journal article" date="2019" name="Int. J. Syst. Evol. Microbiol.">
        <title>The Global Catalogue of Microorganisms (GCM) 10K type strain sequencing project: providing services to taxonomists for standard genome sequencing and annotation.</title>
        <authorList>
            <consortium name="The Broad Institute Genomics Platform"/>
            <consortium name="The Broad Institute Genome Sequencing Center for Infectious Disease"/>
            <person name="Wu L."/>
            <person name="Ma J."/>
        </authorList>
    </citation>
    <scope>NUCLEOTIDE SEQUENCE [LARGE SCALE GENOMIC DNA]</scope>
    <source>
        <strain evidence="3">CGMCC 4.7304</strain>
    </source>
</reference>
<dbReference type="RefSeq" id="WP_390320404.1">
    <property type="nucleotide sequence ID" value="NZ_JBHSPB010000022.1"/>
</dbReference>
<comment type="caution">
    <text evidence="2">The sequence shown here is derived from an EMBL/GenBank/DDBJ whole genome shotgun (WGS) entry which is preliminary data.</text>
</comment>
<sequence length="269" mass="29948">MPAPTAFDHQATGYSLTLAYWMARASDLAYKDEAAIDIQAKQWGFDRVRHHRTGFTPPFPLEDTQAFTVASDGLVLTAFRGTEPREIRDWLSDADATRVPGPDGTGFVHHGFAKALDSVYGTVRDAIAEFRTAGQSVLFTGHSLGGALAVLAGARLYLEEPNLRADGVYTFGQPRTCDQRLAEAYNQGFADRTYRFVNNNDIVPHLPPEPEFAHVDSPRYLDSRGRLHESMSLWSRLADHLRGLRADAFDEIHDHPIRTYIAALETNFG</sequence>
<dbReference type="Pfam" id="PF01764">
    <property type="entry name" value="Lipase_3"/>
    <property type="match status" value="1"/>
</dbReference>
<dbReference type="InterPro" id="IPR002921">
    <property type="entry name" value="Fungal_lipase-type"/>
</dbReference>
<dbReference type="InterPro" id="IPR051218">
    <property type="entry name" value="Sec_MonoDiacylglyc_Lipase"/>
</dbReference>
<dbReference type="InterPro" id="IPR029058">
    <property type="entry name" value="AB_hydrolase_fold"/>
</dbReference>
<accession>A0ABW0ZCA0</accession>
<organism evidence="2 3">
    <name type="scientific">Streptomyces gamaensis</name>
    <dbReference type="NCBI Taxonomy" id="1763542"/>
    <lineage>
        <taxon>Bacteria</taxon>
        <taxon>Bacillati</taxon>
        <taxon>Actinomycetota</taxon>
        <taxon>Actinomycetes</taxon>
        <taxon>Kitasatosporales</taxon>
        <taxon>Streptomycetaceae</taxon>
        <taxon>Streptomyces</taxon>
    </lineage>
</organism>
<dbReference type="CDD" id="cd00519">
    <property type="entry name" value="Lipase_3"/>
    <property type="match status" value="1"/>
</dbReference>
<dbReference type="SUPFAM" id="SSF53474">
    <property type="entry name" value="alpha/beta-Hydrolases"/>
    <property type="match status" value="1"/>
</dbReference>
<protein>
    <submittedName>
        <fullName evidence="2">Lipase family protein</fullName>
        <ecNumber evidence="2">3.1.1.-</ecNumber>
    </submittedName>
</protein>
<feature type="domain" description="Fungal lipase-type" evidence="1">
    <location>
        <begin position="78"/>
        <end position="209"/>
    </location>
</feature>
<dbReference type="EC" id="3.1.1.-" evidence="2"/>
<keyword evidence="2" id="KW-0378">Hydrolase</keyword>
<proteinExistence type="predicted"/>
<gene>
    <name evidence="2" type="ORF">ACFP1Z_27795</name>
</gene>
<name>A0ABW0ZCA0_9ACTN</name>
<keyword evidence="3" id="KW-1185">Reference proteome</keyword>
<dbReference type="GO" id="GO:0016787">
    <property type="term" value="F:hydrolase activity"/>
    <property type="evidence" value="ECO:0007669"/>
    <property type="project" value="UniProtKB-KW"/>
</dbReference>
<evidence type="ECO:0000313" key="2">
    <source>
        <dbReference type="EMBL" id="MFC5723975.1"/>
    </source>
</evidence>
<dbReference type="Gene3D" id="3.40.50.1820">
    <property type="entry name" value="alpha/beta hydrolase"/>
    <property type="match status" value="1"/>
</dbReference>
<dbReference type="PANTHER" id="PTHR45856">
    <property type="entry name" value="ALPHA/BETA-HYDROLASES SUPERFAMILY PROTEIN"/>
    <property type="match status" value="1"/>
</dbReference>
<dbReference type="EMBL" id="JBHSPB010000022">
    <property type="protein sequence ID" value="MFC5723975.1"/>
    <property type="molecule type" value="Genomic_DNA"/>
</dbReference>
<dbReference type="Proteomes" id="UP001596083">
    <property type="component" value="Unassembled WGS sequence"/>
</dbReference>
<dbReference type="PANTHER" id="PTHR45856:SF24">
    <property type="entry name" value="FUNGAL LIPASE-LIKE DOMAIN-CONTAINING PROTEIN"/>
    <property type="match status" value="1"/>
</dbReference>